<evidence type="ECO:0000313" key="2">
    <source>
        <dbReference type="Proteomes" id="UP000281498"/>
    </source>
</evidence>
<dbReference type="Proteomes" id="UP000281498">
    <property type="component" value="Unassembled WGS sequence"/>
</dbReference>
<comment type="caution">
    <text evidence="1">The sequence shown here is derived from an EMBL/GenBank/DDBJ whole genome shotgun (WGS) entry which is preliminary data.</text>
</comment>
<dbReference type="EMBL" id="PDOE01000003">
    <property type="protein sequence ID" value="RKL67375.1"/>
    <property type="molecule type" value="Genomic_DNA"/>
</dbReference>
<organism evidence="1 2">
    <name type="scientific">Salipaludibacillus neizhouensis</name>
    <dbReference type="NCBI Taxonomy" id="885475"/>
    <lineage>
        <taxon>Bacteria</taxon>
        <taxon>Bacillati</taxon>
        <taxon>Bacillota</taxon>
        <taxon>Bacilli</taxon>
        <taxon>Bacillales</taxon>
        <taxon>Bacillaceae</taxon>
    </lineage>
</organism>
<protein>
    <submittedName>
        <fullName evidence="1">Uncharacterized protein</fullName>
    </submittedName>
</protein>
<gene>
    <name evidence="1" type="ORF">CR203_08390</name>
</gene>
<sequence>MNYNETESRGNTIVNVEEAYPEAHFIEYFVSPDDEIGMNWANLILAFEEHENDWHLVAIVVDRWAI</sequence>
<evidence type="ECO:0000313" key="1">
    <source>
        <dbReference type="EMBL" id="RKL67375.1"/>
    </source>
</evidence>
<name>A0A3A9KI47_9BACI</name>
<keyword evidence="2" id="KW-1185">Reference proteome</keyword>
<accession>A0A3A9KI47</accession>
<reference evidence="1 2" key="1">
    <citation type="submission" date="2017-10" db="EMBL/GenBank/DDBJ databases">
        <title>Bacillus sp. nov., a halophilic bacterium isolated from a Keqin Lake.</title>
        <authorList>
            <person name="Wang H."/>
        </authorList>
    </citation>
    <scope>NUCLEOTIDE SEQUENCE [LARGE SCALE GENOMIC DNA]</scope>
    <source>
        <strain evidence="1 2">KCTC 13187</strain>
    </source>
</reference>
<dbReference type="OrthoDB" id="1267107at2"/>
<proteinExistence type="predicted"/>
<dbReference type="RefSeq" id="WP_110935461.1">
    <property type="nucleotide sequence ID" value="NZ_KZ614146.1"/>
</dbReference>
<dbReference type="AlphaFoldDB" id="A0A3A9KI47"/>